<dbReference type="Gene3D" id="1.10.357.20">
    <property type="entry name" value="SLC41 divalent cation transporters, integral membrane domain"/>
    <property type="match status" value="1"/>
</dbReference>
<comment type="similarity">
    <text evidence="2">Belongs to the SLC41A transporter family.</text>
</comment>
<evidence type="ECO:0000256" key="5">
    <source>
        <dbReference type="ARBA" id="ARBA00022842"/>
    </source>
</evidence>
<evidence type="ECO:0000256" key="1">
    <source>
        <dbReference type="ARBA" id="ARBA00004141"/>
    </source>
</evidence>
<dbReference type="InterPro" id="IPR036739">
    <property type="entry name" value="SLC41_membr_dom_sf"/>
</dbReference>
<feature type="transmembrane region" description="Helical" evidence="8">
    <location>
        <begin position="27"/>
        <end position="45"/>
    </location>
</feature>
<evidence type="ECO:0000259" key="9">
    <source>
        <dbReference type="Pfam" id="PF01769"/>
    </source>
</evidence>
<keyword evidence="7 8" id="KW-0472">Membrane</keyword>
<keyword evidence="6 8" id="KW-1133">Transmembrane helix</keyword>
<evidence type="ECO:0000313" key="10">
    <source>
        <dbReference type="EMBL" id="PIR94869.1"/>
    </source>
</evidence>
<evidence type="ECO:0000256" key="4">
    <source>
        <dbReference type="ARBA" id="ARBA00022692"/>
    </source>
</evidence>
<keyword evidence="5" id="KW-0460">Magnesium</keyword>
<comment type="subcellular location">
    <subcellularLocation>
        <location evidence="1">Membrane</location>
        <topology evidence="1">Multi-pass membrane protein</topology>
    </subcellularLocation>
</comment>
<evidence type="ECO:0000256" key="3">
    <source>
        <dbReference type="ARBA" id="ARBA00022448"/>
    </source>
</evidence>
<comment type="caution">
    <text evidence="10">The sequence shown here is derived from an EMBL/GenBank/DDBJ whole genome shotgun (WGS) entry which is preliminary data.</text>
</comment>
<feature type="transmembrane region" description="Helical" evidence="8">
    <location>
        <begin position="123"/>
        <end position="145"/>
    </location>
</feature>
<keyword evidence="4 8" id="KW-0812">Transmembrane</keyword>
<dbReference type="GO" id="GO:0016020">
    <property type="term" value="C:membrane"/>
    <property type="evidence" value="ECO:0007669"/>
    <property type="project" value="UniProtKB-SubCell"/>
</dbReference>
<feature type="domain" description="SLC41A/MgtE integral membrane" evidence="9">
    <location>
        <begin position="60"/>
        <end position="177"/>
    </location>
</feature>
<name>A0A2H0V921_9BACT</name>
<reference evidence="11" key="1">
    <citation type="submission" date="2017-09" db="EMBL/GenBank/DDBJ databases">
        <title>Depth-based differentiation of microbial function through sediment-hosted aquifers and enrichment of novel symbionts in the deep terrestrial subsurface.</title>
        <authorList>
            <person name="Probst A.J."/>
            <person name="Ladd B."/>
            <person name="Jarett J.K."/>
            <person name="Geller-Mcgrath D.E."/>
            <person name="Sieber C.M.K."/>
            <person name="Emerson J.B."/>
            <person name="Anantharaman K."/>
            <person name="Thomas B.C."/>
            <person name="Malmstrom R."/>
            <person name="Stieglmeier M."/>
            <person name="Klingl A."/>
            <person name="Woyke T."/>
            <person name="Ryan C.M."/>
            <person name="Banfield J.F."/>
        </authorList>
    </citation>
    <scope>NUCLEOTIDE SEQUENCE [LARGE SCALE GENOMIC DNA]</scope>
</reference>
<dbReference type="InterPro" id="IPR006667">
    <property type="entry name" value="SLC41_membr_dom"/>
</dbReference>
<dbReference type="Pfam" id="PF01769">
    <property type="entry name" value="MgtE"/>
    <property type="match status" value="1"/>
</dbReference>
<proteinExistence type="inferred from homology"/>
<sequence>MKNHKKTTYADDDCESTRTLFQLRGPALFAGLLLGIGISFITSSFEEVLASNVQVAFFLPFVVYIADAIGTQTETIYSRDLKSGRAKFINYFHKELFLGLIFGGIFGVCSGIISFLWLRNPLLTASIALSTFCVVAVAPILALCITHAFNSFHKDPAAVSGPITTVIQDMTSVIIYGIICSVIIL</sequence>
<evidence type="ECO:0000256" key="7">
    <source>
        <dbReference type="ARBA" id="ARBA00023136"/>
    </source>
</evidence>
<keyword evidence="3" id="KW-0813">Transport</keyword>
<evidence type="ECO:0000256" key="2">
    <source>
        <dbReference type="ARBA" id="ARBA00009749"/>
    </source>
</evidence>
<evidence type="ECO:0000256" key="8">
    <source>
        <dbReference type="SAM" id="Phobius"/>
    </source>
</evidence>
<accession>A0A2H0V921</accession>
<dbReference type="EMBL" id="PFAN01000090">
    <property type="protein sequence ID" value="PIR94869.1"/>
    <property type="molecule type" value="Genomic_DNA"/>
</dbReference>
<feature type="transmembrane region" description="Helical" evidence="8">
    <location>
        <begin position="97"/>
        <end position="117"/>
    </location>
</feature>
<organism evidence="10 11">
    <name type="scientific">Candidatus Falkowbacteria bacterium CG10_big_fil_rev_8_21_14_0_10_37_6</name>
    <dbReference type="NCBI Taxonomy" id="1974563"/>
    <lineage>
        <taxon>Bacteria</taxon>
        <taxon>Candidatus Falkowiibacteriota</taxon>
    </lineage>
</organism>
<dbReference type="GO" id="GO:0008324">
    <property type="term" value="F:monoatomic cation transmembrane transporter activity"/>
    <property type="evidence" value="ECO:0007669"/>
    <property type="project" value="InterPro"/>
</dbReference>
<dbReference type="PANTHER" id="PTHR41394:SF5">
    <property type="entry name" value="SLC41A_MGTE INTEGRAL MEMBRANE DOMAIN-CONTAINING PROTEIN"/>
    <property type="match status" value="1"/>
</dbReference>
<feature type="transmembrane region" description="Helical" evidence="8">
    <location>
        <begin position="166"/>
        <end position="184"/>
    </location>
</feature>
<gene>
    <name evidence="10" type="ORF">COT95_01835</name>
</gene>
<dbReference type="Proteomes" id="UP000228614">
    <property type="component" value="Unassembled WGS sequence"/>
</dbReference>
<dbReference type="SUPFAM" id="SSF161093">
    <property type="entry name" value="MgtE membrane domain-like"/>
    <property type="match status" value="1"/>
</dbReference>
<evidence type="ECO:0000313" key="11">
    <source>
        <dbReference type="Proteomes" id="UP000228614"/>
    </source>
</evidence>
<protein>
    <recommendedName>
        <fullName evidence="9">SLC41A/MgtE integral membrane domain-containing protein</fullName>
    </recommendedName>
</protein>
<dbReference type="PANTHER" id="PTHR41394">
    <property type="entry name" value="MAGNESIUM TRANSPORTER MGTE"/>
    <property type="match status" value="1"/>
</dbReference>
<evidence type="ECO:0000256" key="6">
    <source>
        <dbReference type="ARBA" id="ARBA00022989"/>
    </source>
</evidence>
<dbReference type="AlphaFoldDB" id="A0A2H0V921"/>